<dbReference type="RefSeq" id="WP_228419067.1">
    <property type="nucleotide sequence ID" value="NZ_CP033934.1"/>
</dbReference>
<protein>
    <recommendedName>
        <fullName evidence="5">DUF4304 domain-containing protein</fullName>
    </recommendedName>
</protein>
<evidence type="ECO:0008006" key="5">
    <source>
        <dbReference type="Google" id="ProtNLM"/>
    </source>
</evidence>
<reference evidence="2 4" key="2">
    <citation type="submission" date="2018-06" db="EMBL/GenBank/DDBJ databases">
        <authorList>
            <consortium name="Pathogen Informatics"/>
            <person name="Doyle S."/>
        </authorList>
    </citation>
    <scope>NUCLEOTIDE SEQUENCE [LARGE SCALE GENOMIC DNA]</scope>
    <source>
        <strain evidence="2 4">NCTC11212</strain>
    </source>
</reference>
<keyword evidence="3" id="KW-1185">Reference proteome</keyword>
<dbReference type="Pfam" id="PF14137">
    <property type="entry name" value="DUF4304"/>
    <property type="match status" value="1"/>
</dbReference>
<dbReference type="EMBL" id="FUZE01000038">
    <property type="protein sequence ID" value="SKC12096.1"/>
    <property type="molecule type" value="Genomic_DNA"/>
</dbReference>
<evidence type="ECO:0000313" key="2">
    <source>
        <dbReference type="EMBL" id="SQA92758.1"/>
    </source>
</evidence>
<evidence type="ECO:0000313" key="4">
    <source>
        <dbReference type="Proteomes" id="UP000251937"/>
    </source>
</evidence>
<sequence length="199" mass="23467">MTLLEPLAQMGFTFSKSTLTFKRKINGFVQTIYFQLNRYNEANVCAEFWTSFGVSSKIYSKWHKDEFGEEPINDSLVGVMDWNINGWEFPIIDKKRELHFQIIDENEREKVLTVLKQNFLNIGIPYLDKLSNWENAAYALVENECSHYKACDFFLIAGNRDQALWALEQGLDYWERRPKASFPEDSDKIKIRMKKYFGT</sequence>
<dbReference type="Proteomes" id="UP000251937">
    <property type="component" value="Unassembled WGS sequence"/>
</dbReference>
<reference evidence="1 3" key="1">
    <citation type="submission" date="2017-02" db="EMBL/GenBank/DDBJ databases">
        <authorList>
            <person name="Varghese N."/>
            <person name="Submissions S."/>
        </authorList>
    </citation>
    <scope>NUCLEOTIDE SEQUENCE [LARGE SCALE GENOMIC DNA]</scope>
    <source>
        <strain evidence="1 3">DSM 16775</strain>
    </source>
</reference>
<proteinExistence type="predicted"/>
<dbReference type="InterPro" id="IPR025412">
    <property type="entry name" value="DUF4304"/>
</dbReference>
<name>A0AAX2IR85_9FLAO</name>
<dbReference type="EMBL" id="UAVR01000024">
    <property type="protein sequence ID" value="SQA92758.1"/>
    <property type="molecule type" value="Genomic_DNA"/>
</dbReference>
<dbReference type="AlphaFoldDB" id="A0AAX2IR85"/>
<evidence type="ECO:0000313" key="1">
    <source>
        <dbReference type="EMBL" id="SKC12096.1"/>
    </source>
</evidence>
<evidence type="ECO:0000313" key="3">
    <source>
        <dbReference type="Proteomes" id="UP000190669"/>
    </source>
</evidence>
<dbReference type="Proteomes" id="UP000190669">
    <property type="component" value="Unassembled WGS sequence"/>
</dbReference>
<organism evidence="2 4">
    <name type="scientific">Chryseobacterium balustinum</name>
    <dbReference type="NCBI Taxonomy" id="246"/>
    <lineage>
        <taxon>Bacteria</taxon>
        <taxon>Pseudomonadati</taxon>
        <taxon>Bacteroidota</taxon>
        <taxon>Flavobacteriia</taxon>
        <taxon>Flavobacteriales</taxon>
        <taxon>Weeksellaceae</taxon>
        <taxon>Chryseobacterium group</taxon>
        <taxon>Chryseobacterium</taxon>
    </lineage>
</organism>
<accession>A0AAX2IR85</accession>
<gene>
    <name evidence="2" type="ORF">NCTC11212_04275</name>
    <name evidence="1" type="ORF">SAMN05421800_13814</name>
</gene>
<comment type="caution">
    <text evidence="2">The sequence shown here is derived from an EMBL/GenBank/DDBJ whole genome shotgun (WGS) entry which is preliminary data.</text>
</comment>